<accession>A0A6J4U1Q9</accession>
<proteinExistence type="predicted"/>
<sequence length="57" mass="6253">MPWRSSPWSLLLIAVAVVIGVGSIFAEQWLVVVAMALTVLGQLLVVRARRNSGAHRR</sequence>
<keyword evidence="1" id="KW-1133">Transmembrane helix</keyword>
<keyword evidence="1" id="KW-0472">Membrane</keyword>
<keyword evidence="1" id="KW-0812">Transmembrane</keyword>
<organism evidence="2">
    <name type="scientific">uncultured Sphingomonadaceae bacterium</name>
    <dbReference type="NCBI Taxonomy" id="169976"/>
    <lineage>
        <taxon>Bacteria</taxon>
        <taxon>Pseudomonadati</taxon>
        <taxon>Pseudomonadota</taxon>
        <taxon>Alphaproteobacteria</taxon>
        <taxon>Sphingomonadales</taxon>
        <taxon>Sphingomonadaceae</taxon>
        <taxon>environmental samples</taxon>
    </lineage>
</organism>
<name>A0A6J4U1Q9_9SPHN</name>
<feature type="transmembrane region" description="Helical" evidence="1">
    <location>
        <begin position="31"/>
        <end position="48"/>
    </location>
</feature>
<feature type="transmembrane region" description="Helical" evidence="1">
    <location>
        <begin position="7"/>
        <end position="25"/>
    </location>
</feature>
<gene>
    <name evidence="2" type="ORF">AVDCRST_MAG91-3559</name>
</gene>
<evidence type="ECO:0000256" key="1">
    <source>
        <dbReference type="SAM" id="Phobius"/>
    </source>
</evidence>
<dbReference type="EMBL" id="CADCVX010000619">
    <property type="protein sequence ID" value="CAA9537989.1"/>
    <property type="molecule type" value="Genomic_DNA"/>
</dbReference>
<protein>
    <submittedName>
        <fullName evidence="2">Uncharacterized protein</fullName>
    </submittedName>
</protein>
<evidence type="ECO:0000313" key="2">
    <source>
        <dbReference type="EMBL" id="CAA9537989.1"/>
    </source>
</evidence>
<dbReference type="AlphaFoldDB" id="A0A6J4U1Q9"/>
<reference evidence="2" key="1">
    <citation type="submission" date="2020-02" db="EMBL/GenBank/DDBJ databases">
        <authorList>
            <person name="Meier V. D."/>
        </authorList>
    </citation>
    <scope>NUCLEOTIDE SEQUENCE</scope>
    <source>
        <strain evidence="2">AVDCRST_MAG91</strain>
    </source>
</reference>